<dbReference type="NCBIfam" id="NF041155">
    <property type="entry name" value="encap_f1"/>
    <property type="match status" value="1"/>
</dbReference>
<sequence>MNHLLRDLAPISESAWSEIDEEATRQLTHFMAARKLVDFVGPLGWAHSAVSLGRAESRPDSPYDGVTAAQRKVLPMLELRATFTVERSELEAVDRGASDVDLEPLAEACRTLATAEDRIVFAGYEGAGITGIGDASPHDPVHLDTEFNSYPNHVAKAVATLKGAGVAGPYAIALGPRCYTGVIETTERGGYPILQHLNLILGGPVIWAPAVDGAIVLSQRGGDFELTVGQDTSIAYRSHDADAVTLELQESVAFQAIGPEAAVALRYDD</sequence>
<evidence type="ECO:0000313" key="6">
    <source>
        <dbReference type="Proteomes" id="UP001216390"/>
    </source>
</evidence>
<dbReference type="Gene3D" id="3.30.2400.30">
    <property type="match status" value="1"/>
</dbReference>
<gene>
    <name evidence="5" type="ORF">PO878_20585</name>
</gene>
<dbReference type="InterPro" id="IPR051429">
    <property type="entry name" value="Encapsulin_nc"/>
</dbReference>
<dbReference type="PANTHER" id="PTHR37165:SF1">
    <property type="entry name" value="TYPE 1 ENCAPSULIN SHELL PROTEIN"/>
    <property type="match status" value="1"/>
</dbReference>
<keyword evidence="6" id="KW-1185">Reference proteome</keyword>
<dbReference type="EMBL" id="CP116942">
    <property type="protein sequence ID" value="WCO66893.1"/>
    <property type="molecule type" value="Genomic_DNA"/>
</dbReference>
<protein>
    <recommendedName>
        <fullName evidence="4">Type 1 encapsulin shell protein</fullName>
    </recommendedName>
</protein>
<dbReference type="RefSeq" id="WP_272736415.1">
    <property type="nucleotide sequence ID" value="NZ_CP116942.1"/>
</dbReference>
<organism evidence="5 6">
    <name type="scientific">Iamia majanohamensis</name>
    <dbReference type="NCBI Taxonomy" id="467976"/>
    <lineage>
        <taxon>Bacteria</taxon>
        <taxon>Bacillati</taxon>
        <taxon>Actinomycetota</taxon>
        <taxon>Acidimicrobiia</taxon>
        <taxon>Acidimicrobiales</taxon>
        <taxon>Iamiaceae</taxon>
        <taxon>Iamia</taxon>
    </lineage>
</organism>
<evidence type="ECO:0000313" key="5">
    <source>
        <dbReference type="EMBL" id="WCO66893.1"/>
    </source>
</evidence>
<comment type="similarity">
    <text evidence="2">Belongs to the encapsulin family. Family 1 subfamily.</text>
</comment>
<dbReference type="GO" id="GO:0140737">
    <property type="term" value="C:encapsulin nanocompartment"/>
    <property type="evidence" value="ECO:0007669"/>
    <property type="project" value="UniProtKB-SubCell"/>
</dbReference>
<keyword evidence="3" id="KW-1284">Encapsulin nanocompartment</keyword>
<name>A0AAF0BVD1_9ACTN</name>
<evidence type="ECO:0000256" key="4">
    <source>
        <dbReference type="ARBA" id="ARBA00050023"/>
    </source>
</evidence>
<proteinExistence type="inferred from homology"/>
<dbReference type="KEGG" id="ima:PO878_20585"/>
<dbReference type="Pfam" id="PF04454">
    <property type="entry name" value="Linocin_M18"/>
    <property type="match status" value="1"/>
</dbReference>
<reference evidence="5" key="1">
    <citation type="submission" date="2023-01" db="EMBL/GenBank/DDBJ databases">
        <title>The diversity of Class Acidimicrobiia in South China Sea sediment environments and the proposal of Iamia marina sp. nov., a novel species of the genus Iamia.</title>
        <authorList>
            <person name="He Y."/>
            <person name="Tian X."/>
        </authorList>
    </citation>
    <scope>NUCLEOTIDE SEQUENCE</scope>
    <source>
        <strain evidence="5">DSM 19957</strain>
    </source>
</reference>
<evidence type="ECO:0000256" key="2">
    <source>
        <dbReference type="ARBA" id="ARBA00033743"/>
    </source>
</evidence>
<dbReference type="PANTHER" id="PTHR37165">
    <property type="entry name" value="PEPTIDASE U56 FAMILY"/>
    <property type="match status" value="1"/>
</dbReference>
<dbReference type="AlphaFoldDB" id="A0AAF0BVD1"/>
<dbReference type="Gene3D" id="3.30.2320.10">
    <property type="entry name" value="hypothetical protein PF0899 domain"/>
    <property type="match status" value="1"/>
</dbReference>
<evidence type="ECO:0000256" key="3">
    <source>
        <dbReference type="ARBA" id="ARBA00033787"/>
    </source>
</evidence>
<dbReference type="InterPro" id="IPR007544">
    <property type="entry name" value="ENCAP"/>
</dbReference>
<comment type="subcellular location">
    <subcellularLocation>
        <location evidence="1">Encapsulin nanocompartment</location>
    </subcellularLocation>
</comment>
<accession>A0AAF0BVD1</accession>
<dbReference type="Proteomes" id="UP001216390">
    <property type="component" value="Chromosome"/>
</dbReference>
<dbReference type="PIRSF" id="PIRSF019254">
    <property type="entry name" value="CFP29"/>
    <property type="match status" value="1"/>
</dbReference>
<evidence type="ECO:0000256" key="1">
    <source>
        <dbReference type="ARBA" id="ARBA00033738"/>
    </source>
</evidence>